<organism evidence="4 5">
    <name type="scientific">Bacteroides cellulosilyticus</name>
    <dbReference type="NCBI Taxonomy" id="246787"/>
    <lineage>
        <taxon>Bacteria</taxon>
        <taxon>Pseudomonadati</taxon>
        <taxon>Bacteroidota</taxon>
        <taxon>Bacteroidia</taxon>
        <taxon>Bacteroidales</taxon>
        <taxon>Bacteroidaceae</taxon>
        <taxon>Bacteroides</taxon>
    </lineage>
</organism>
<dbReference type="Gene3D" id="2.60.40.1120">
    <property type="entry name" value="Carboxypeptidase-like, regulatory domain"/>
    <property type="match status" value="1"/>
</dbReference>
<dbReference type="Pfam" id="PF13715">
    <property type="entry name" value="CarbopepD_reg_2"/>
    <property type="match status" value="1"/>
</dbReference>
<evidence type="ECO:0000313" key="5">
    <source>
        <dbReference type="Proteomes" id="UP000061809"/>
    </source>
</evidence>
<evidence type="ECO:0000256" key="2">
    <source>
        <dbReference type="SAM" id="SignalP"/>
    </source>
</evidence>
<dbReference type="InterPro" id="IPR023997">
    <property type="entry name" value="TonB-dep_OMP_SusC/RagA_CS"/>
</dbReference>
<keyword evidence="1" id="KW-0472">Membrane</keyword>
<feature type="chain" id="PRO_5006047980" evidence="2">
    <location>
        <begin position="22"/>
        <end position="1025"/>
    </location>
</feature>
<dbReference type="AlphaFoldDB" id="A0A0P0GRN9"/>
<keyword evidence="1" id="KW-0998">Cell outer membrane</keyword>
<keyword evidence="1" id="KW-1134">Transmembrane beta strand</keyword>
<sequence>MKNRFFLILSFLLLASVFPLAAQNGFTVSGIVMTEQGEELPGVTIQYKNNPSKGAITDVDGNFRMDNVPANTVLVFTYIGYAPQELVVNGNKTKQKIALKEIVNETDEVVIVGRGTQRKISVVGAVTNVKASDLQVPSSSVTNMLGGRVPGIIAVTRSGEPGNDFSEFWIRGISTFGAGASALVLIDGVEGDLNILDPADIESFTILKDASSTAVYGVRGANGVVLVTTKRGKSGKLNISVKSNVGLSYSARNPEYVDGYTYAQLANEASVVRGGRPVYSNAELNLIETGLDPDLYPNVNWRDVMLKDYVWNNQHHISINGGGTNARYYMSVGLQHKDAIYKQDKGIKNYDNSVGYNKYNFRANIDANLTKSTIIELGLSTEIVTNSFPGYANDTKALWQTQANLTPVTVPVLYSDGSLPAYGASADQQNPYILLNYTGYKKKNETTSSIRLRLEQDFDQWIKGLKAEATMSINNYSALTQSQTKTPALYYAQGRNKDGSLNLIEKVAKTDDKYESTNLSTRKIYFDARVNYNRLFNNDHRVTGLADFYMEDFITGEAQTLIASIPKRYTGLAGRATYSYKDTYFLEGNIGYTGSEAFEKGQKFGVFPAISAGWVPTQYEWVQKNLSFINFFKIRASYGIVGNDRLGNDTRFPFLSTMTEGSGAGIWGSGKNIAESQEASQNLRWEKAKKFDIGIDGQLFNSSVEFTVDFFSERRTGIFQQRASIPDEMGLATLPWANVGEMKSWGADGNISYTYRFKNDMSLTGRANFTYSNNKLLEYEQSGIKYPYQAWKGTPWGTQRGLVALGLFKDQADIDSSPKQTFVTSVMPGDIKYKDINGDGKIDSYDEVPICYSNVPRLQYGFGLEFHWKRLTVSALLEGVGQVNFLYGGSGFHPFNGGQTGNVLSIVADASNRWTPASYSGTKDTENPNARFPRLTYGENKNNSQTSTFWIADGSYVRLKNVQIMYDITLPCFKKIGLQGCQISLIGDNLHCWDKIKLWDPAQASDNGAVYPLQRVFTIQANLQF</sequence>
<dbReference type="InterPro" id="IPR008969">
    <property type="entry name" value="CarboxyPept-like_regulatory"/>
</dbReference>
<accession>A0A0P0GRN9</accession>
<dbReference type="FunFam" id="2.170.130.10:FF:000003">
    <property type="entry name" value="SusC/RagA family TonB-linked outer membrane protein"/>
    <property type="match status" value="1"/>
</dbReference>
<dbReference type="KEGG" id="bcel:BcellWH2_02719"/>
<comment type="subcellular location">
    <subcellularLocation>
        <location evidence="1">Cell outer membrane</location>
        <topology evidence="1">Multi-pass membrane protein</topology>
    </subcellularLocation>
</comment>
<dbReference type="PROSITE" id="PS52016">
    <property type="entry name" value="TONB_DEPENDENT_REC_3"/>
    <property type="match status" value="1"/>
</dbReference>
<dbReference type="GO" id="GO:0009279">
    <property type="term" value="C:cell outer membrane"/>
    <property type="evidence" value="ECO:0007669"/>
    <property type="project" value="UniProtKB-SubCell"/>
</dbReference>
<dbReference type="InterPro" id="IPR012910">
    <property type="entry name" value="Plug_dom"/>
</dbReference>
<comment type="similarity">
    <text evidence="1">Belongs to the TonB-dependent receptor family.</text>
</comment>
<dbReference type="RefSeq" id="WP_029426281.1">
    <property type="nucleotide sequence ID" value="NZ_CP012801.1"/>
</dbReference>
<keyword evidence="2" id="KW-0732">Signal</keyword>
<dbReference type="PATRIC" id="fig|246787.4.peg.2801"/>
<feature type="signal peptide" evidence="2">
    <location>
        <begin position="1"/>
        <end position="21"/>
    </location>
</feature>
<dbReference type="EMBL" id="CP012801">
    <property type="protein sequence ID" value="ALJ59958.1"/>
    <property type="molecule type" value="Genomic_DNA"/>
</dbReference>
<dbReference type="NCBIfam" id="TIGR04057">
    <property type="entry name" value="SusC_RagA_signa"/>
    <property type="match status" value="1"/>
</dbReference>
<reference evidence="4 5" key="1">
    <citation type="journal article" date="2015" name="Science">
        <title>Genetic determinants of in vivo fitness and diet responsiveness in multiple human gut Bacteroides.</title>
        <authorList>
            <person name="Wu M."/>
            <person name="McNulty N.P."/>
            <person name="Rodionov D.A."/>
            <person name="Khoroshkin M.S."/>
            <person name="Griffin N.W."/>
            <person name="Cheng J."/>
            <person name="Latreille P."/>
            <person name="Kerstetter R.A."/>
            <person name="Terrapon N."/>
            <person name="Henrissat B."/>
            <person name="Osterman A.L."/>
            <person name="Gordon J.I."/>
        </authorList>
    </citation>
    <scope>NUCLEOTIDE SEQUENCE [LARGE SCALE GENOMIC DNA]</scope>
    <source>
        <strain evidence="4 5">WH2</strain>
    </source>
</reference>
<dbReference type="GeneID" id="66305946"/>
<feature type="domain" description="TonB-dependent receptor plug" evidence="3">
    <location>
        <begin position="119"/>
        <end position="224"/>
    </location>
</feature>
<dbReference type="Gene3D" id="2.170.130.10">
    <property type="entry name" value="TonB-dependent receptor, plug domain"/>
    <property type="match status" value="1"/>
</dbReference>
<dbReference type="SUPFAM" id="SSF49464">
    <property type="entry name" value="Carboxypeptidase regulatory domain-like"/>
    <property type="match status" value="1"/>
</dbReference>
<dbReference type="InterPro" id="IPR037066">
    <property type="entry name" value="Plug_dom_sf"/>
</dbReference>
<gene>
    <name evidence="4" type="ORF">BcellWH2_02719</name>
</gene>
<dbReference type="SUPFAM" id="SSF56935">
    <property type="entry name" value="Porins"/>
    <property type="match status" value="1"/>
</dbReference>
<keyword evidence="1" id="KW-0812">Transmembrane</keyword>
<dbReference type="InterPro" id="IPR039426">
    <property type="entry name" value="TonB-dep_rcpt-like"/>
</dbReference>
<evidence type="ECO:0000256" key="1">
    <source>
        <dbReference type="PROSITE-ProRule" id="PRU01360"/>
    </source>
</evidence>
<keyword evidence="1" id="KW-0813">Transport</keyword>
<protein>
    <submittedName>
        <fullName evidence="4">TonB dependent receptor</fullName>
    </submittedName>
</protein>
<dbReference type="InterPro" id="IPR023996">
    <property type="entry name" value="TonB-dep_OMP_SusC/RagA"/>
</dbReference>
<dbReference type="NCBIfam" id="TIGR04056">
    <property type="entry name" value="OMP_RagA_SusC"/>
    <property type="match status" value="1"/>
</dbReference>
<evidence type="ECO:0000313" key="4">
    <source>
        <dbReference type="EMBL" id="ALJ59958.1"/>
    </source>
</evidence>
<name>A0A0P0GRN9_9BACE</name>
<evidence type="ECO:0000259" key="3">
    <source>
        <dbReference type="Pfam" id="PF07715"/>
    </source>
</evidence>
<proteinExistence type="inferred from homology"/>
<dbReference type="Pfam" id="PF07715">
    <property type="entry name" value="Plug"/>
    <property type="match status" value="1"/>
</dbReference>
<dbReference type="Proteomes" id="UP000061809">
    <property type="component" value="Chromosome"/>
</dbReference>
<keyword evidence="4" id="KW-0675">Receptor</keyword>